<evidence type="ECO:0000259" key="6">
    <source>
        <dbReference type="PROSITE" id="PS51898"/>
    </source>
</evidence>
<dbReference type="NCBIfam" id="NF007246">
    <property type="entry name" value="PRK09692.1"/>
    <property type="match status" value="1"/>
</dbReference>
<evidence type="ECO:0000313" key="8">
    <source>
        <dbReference type="Proteomes" id="UP000811844"/>
    </source>
</evidence>
<proteinExistence type="inferred from homology"/>
<organism evidence="7 8">
    <name type="scientific">Shewanella intestini</name>
    <dbReference type="NCBI Taxonomy" id="2017544"/>
    <lineage>
        <taxon>Bacteria</taxon>
        <taxon>Pseudomonadati</taxon>
        <taxon>Pseudomonadota</taxon>
        <taxon>Gammaproteobacteria</taxon>
        <taxon>Alteromonadales</taxon>
        <taxon>Shewanellaceae</taxon>
        <taxon>Shewanella</taxon>
    </lineage>
</organism>
<evidence type="ECO:0000313" key="7">
    <source>
        <dbReference type="EMBL" id="MBR9728273.1"/>
    </source>
</evidence>
<evidence type="ECO:0000256" key="5">
    <source>
        <dbReference type="SAM" id="MobiDB-lite"/>
    </source>
</evidence>
<comment type="caution">
    <text evidence="7">The sequence shown here is derived from an EMBL/GenBank/DDBJ whole genome shotgun (WGS) entry which is preliminary data.</text>
</comment>
<feature type="region of interest" description="Disordered" evidence="5">
    <location>
        <begin position="1"/>
        <end position="27"/>
    </location>
</feature>
<keyword evidence="8" id="KW-1185">Reference proteome</keyword>
<dbReference type="InterPro" id="IPR010998">
    <property type="entry name" value="Integrase_recombinase_N"/>
</dbReference>
<keyword evidence="4" id="KW-0233">DNA recombination</keyword>
<dbReference type="PROSITE" id="PS51898">
    <property type="entry name" value="TYR_RECOMBINASE"/>
    <property type="match status" value="1"/>
</dbReference>
<dbReference type="Pfam" id="PF13356">
    <property type="entry name" value="Arm-DNA-bind_3"/>
    <property type="match status" value="1"/>
</dbReference>
<dbReference type="Gene3D" id="1.10.443.10">
    <property type="entry name" value="Intergrase catalytic core"/>
    <property type="match status" value="1"/>
</dbReference>
<name>A0ABS5I2M6_9GAMM</name>
<sequence>MARRSTPLTDTQIKNLKPGSKEKTLSDGNGLKLRVRTNGSKHWNFNYYHPVTKKRVNIGLGTYPEVSLAKARKAVTEYRELVASGIDPKEKREQESFKLKQKSLYTLKFVAAEWLEIKKHEVTEDHATKTWRSLERHVFPELGAVPLIDIKAPKVIQIFRPIEAQGNLETIKRLNQRLNEIMNYGVNCGYIDTNPLIGMRSAFKKPKKENMATLPPSELPNLMLTLSQASIKRVTRCLIEWQFHTMTRPSEAASARWEEIDFDNLTWTIPAEKMKKRREHVIPLTEQMLGILKAIKPISGHREYIFPSDRNPKTHCNSQTANMALKRMGFGGKLVSHGLRSMASTTLNEQGFESDLIEAALSHVDSNLVRAAYNRSDFLERRRPMMSWWSGHIEEAAQGSLSVTGTKQLKVI</sequence>
<dbReference type="CDD" id="cd00801">
    <property type="entry name" value="INT_P4_C"/>
    <property type="match status" value="1"/>
</dbReference>
<dbReference type="InterPro" id="IPR050808">
    <property type="entry name" value="Phage_Integrase"/>
</dbReference>
<dbReference type="Pfam" id="PF22022">
    <property type="entry name" value="Phage_int_M"/>
    <property type="match status" value="1"/>
</dbReference>
<feature type="domain" description="Tyr recombinase" evidence="6">
    <location>
        <begin position="209"/>
        <end position="386"/>
    </location>
</feature>
<evidence type="ECO:0000256" key="1">
    <source>
        <dbReference type="ARBA" id="ARBA00008857"/>
    </source>
</evidence>
<evidence type="ECO:0000256" key="4">
    <source>
        <dbReference type="ARBA" id="ARBA00023172"/>
    </source>
</evidence>
<keyword evidence="3" id="KW-0238">DNA-binding</keyword>
<dbReference type="PANTHER" id="PTHR30629:SF6">
    <property type="entry name" value="PROPHAGE INTEGRASE INTA-RELATED"/>
    <property type="match status" value="1"/>
</dbReference>
<dbReference type="Gene3D" id="1.10.150.130">
    <property type="match status" value="1"/>
</dbReference>
<dbReference type="InterPro" id="IPR013762">
    <property type="entry name" value="Integrase-like_cat_sf"/>
</dbReference>
<dbReference type="InterPro" id="IPR011010">
    <property type="entry name" value="DNA_brk_join_enz"/>
</dbReference>
<evidence type="ECO:0000256" key="2">
    <source>
        <dbReference type="ARBA" id="ARBA00022908"/>
    </source>
</evidence>
<dbReference type="Pfam" id="PF00589">
    <property type="entry name" value="Phage_integrase"/>
    <property type="match status" value="1"/>
</dbReference>
<dbReference type="InterPro" id="IPR025166">
    <property type="entry name" value="Integrase_DNA_bind_dom"/>
</dbReference>
<dbReference type="InterPro" id="IPR038488">
    <property type="entry name" value="Integrase_DNA-bd_sf"/>
</dbReference>
<feature type="compositionally biased region" description="Polar residues" evidence="5">
    <location>
        <begin position="1"/>
        <end position="14"/>
    </location>
</feature>
<dbReference type="Proteomes" id="UP000811844">
    <property type="component" value="Unassembled WGS sequence"/>
</dbReference>
<evidence type="ECO:0000256" key="3">
    <source>
        <dbReference type="ARBA" id="ARBA00023125"/>
    </source>
</evidence>
<dbReference type="RefSeq" id="WP_153662849.1">
    <property type="nucleotide sequence ID" value="NZ_JAAIKR010000008.1"/>
</dbReference>
<dbReference type="InterPro" id="IPR053876">
    <property type="entry name" value="Phage_int_M"/>
</dbReference>
<keyword evidence="2" id="KW-0229">DNA integration</keyword>
<protein>
    <submittedName>
        <fullName evidence="7">Tyrosine-type recombinase/integrase</fullName>
    </submittedName>
</protein>
<dbReference type="PANTHER" id="PTHR30629">
    <property type="entry name" value="PROPHAGE INTEGRASE"/>
    <property type="match status" value="1"/>
</dbReference>
<gene>
    <name evidence="7" type="ORF">G3R48_09840</name>
</gene>
<dbReference type="SUPFAM" id="SSF56349">
    <property type="entry name" value="DNA breaking-rejoining enzymes"/>
    <property type="match status" value="1"/>
</dbReference>
<comment type="similarity">
    <text evidence="1">Belongs to the 'phage' integrase family.</text>
</comment>
<dbReference type="InterPro" id="IPR002104">
    <property type="entry name" value="Integrase_catalytic"/>
</dbReference>
<dbReference type="EMBL" id="JAAIKR010000008">
    <property type="protein sequence ID" value="MBR9728273.1"/>
    <property type="molecule type" value="Genomic_DNA"/>
</dbReference>
<reference evidence="7 8" key="1">
    <citation type="submission" date="2020-02" db="EMBL/GenBank/DDBJ databases">
        <title>Shewanella WXL01 sp. nov., a marine bacterium isolated from green algae in Luhuitou Fringing Reef (Northern South China Sea).</title>
        <authorList>
            <person name="Wang X."/>
        </authorList>
    </citation>
    <scope>NUCLEOTIDE SEQUENCE [LARGE SCALE GENOMIC DNA]</scope>
    <source>
        <strain evidence="7 8">MCCC 1A01895</strain>
    </source>
</reference>
<accession>A0ABS5I2M6</accession>
<dbReference type="Gene3D" id="3.30.160.390">
    <property type="entry name" value="Integrase, DNA-binding domain"/>
    <property type="match status" value="1"/>
</dbReference>